<feature type="chain" id="PRO_5037873299" description="Ankyrin repeat domain-containing protein" evidence="1">
    <location>
        <begin position="27"/>
        <end position="365"/>
    </location>
</feature>
<keyword evidence="1" id="KW-0732">Signal</keyword>
<proteinExistence type="predicted"/>
<evidence type="ECO:0008006" key="4">
    <source>
        <dbReference type="Google" id="ProtNLM"/>
    </source>
</evidence>
<sequence>MRAALRHFLLLLACSALSGPASFAFAGEPRTPHQVIADLRQQMYLIGDTTGSLEEFVQAEQQAGRAIRDTINAGGAARLVEKNREGQTPLMAAAFMGYSRVIDELLKSAEVRKSIDDAGPRGLTAWLYTSMAPRQAMWVCNPKLVESPSSLVPLLATQYYYRLSVENPYRKSRLLLEQAGARPDPDRARQIWHDLCIVHDGLARARIQGARDTLDAVLAEGAESLTRYIAEQHSRIKAAGITESDIGSYTIVDKKGGPGGIEVTLHRTDGKWVMVENDKGATDFRTSSNKELLELVHSFPGDIPLLFEIACIQNAGQAFCRLNKKDDPTKVGYALVRLATGEPIAQSLRRLTPPAKSASSLDALR</sequence>
<name>A0A923MC67_9BURK</name>
<feature type="signal peptide" evidence="1">
    <location>
        <begin position="1"/>
        <end position="26"/>
    </location>
</feature>
<organism evidence="2 3">
    <name type="scientific">Ramlibacter albus</name>
    <dbReference type="NCBI Taxonomy" id="2079448"/>
    <lineage>
        <taxon>Bacteria</taxon>
        <taxon>Pseudomonadati</taxon>
        <taxon>Pseudomonadota</taxon>
        <taxon>Betaproteobacteria</taxon>
        <taxon>Burkholderiales</taxon>
        <taxon>Comamonadaceae</taxon>
        <taxon>Ramlibacter</taxon>
    </lineage>
</organism>
<dbReference type="AlphaFoldDB" id="A0A923MC67"/>
<evidence type="ECO:0000313" key="3">
    <source>
        <dbReference type="Proteomes" id="UP000596827"/>
    </source>
</evidence>
<dbReference type="RefSeq" id="WP_187084180.1">
    <property type="nucleotide sequence ID" value="NZ_JACORU010000012.1"/>
</dbReference>
<reference evidence="2" key="1">
    <citation type="submission" date="2020-08" db="EMBL/GenBank/DDBJ databases">
        <title>Ramlibacter sp. GTP1 16S ribosomal RNA gene genome sequencing and assembly.</title>
        <authorList>
            <person name="Kang M."/>
        </authorList>
    </citation>
    <scope>NUCLEOTIDE SEQUENCE</scope>
    <source>
        <strain evidence="2">GTP1</strain>
    </source>
</reference>
<comment type="caution">
    <text evidence="2">The sequence shown here is derived from an EMBL/GenBank/DDBJ whole genome shotgun (WGS) entry which is preliminary data.</text>
</comment>
<dbReference type="EMBL" id="JACORU010000012">
    <property type="protein sequence ID" value="MBC5767688.1"/>
    <property type="molecule type" value="Genomic_DNA"/>
</dbReference>
<protein>
    <recommendedName>
        <fullName evidence="4">Ankyrin repeat domain-containing protein</fullName>
    </recommendedName>
</protein>
<accession>A0A923MC67</accession>
<keyword evidence="3" id="KW-1185">Reference proteome</keyword>
<evidence type="ECO:0000256" key="1">
    <source>
        <dbReference type="SAM" id="SignalP"/>
    </source>
</evidence>
<dbReference type="Proteomes" id="UP000596827">
    <property type="component" value="Unassembled WGS sequence"/>
</dbReference>
<gene>
    <name evidence="2" type="ORF">H8R02_24700</name>
</gene>
<evidence type="ECO:0000313" key="2">
    <source>
        <dbReference type="EMBL" id="MBC5767688.1"/>
    </source>
</evidence>